<evidence type="ECO:0000256" key="2">
    <source>
        <dbReference type="ARBA" id="ARBA00023125"/>
    </source>
</evidence>
<dbReference type="OrthoDB" id="9785164at2"/>
<keyword evidence="2 4" id="KW-0238">DNA-binding</keyword>
<dbReference type="InterPro" id="IPR009057">
    <property type="entry name" value="Homeodomain-like_sf"/>
</dbReference>
<dbReference type="PANTHER" id="PTHR43479">
    <property type="entry name" value="ACREF/ENVCD OPERON REPRESSOR-RELATED"/>
    <property type="match status" value="1"/>
</dbReference>
<keyword evidence="3" id="KW-0804">Transcription</keyword>
<evidence type="ECO:0000313" key="6">
    <source>
        <dbReference type="EMBL" id="KXG76947.1"/>
    </source>
</evidence>
<dbReference type="Gene3D" id="1.10.10.60">
    <property type="entry name" value="Homeodomain-like"/>
    <property type="match status" value="1"/>
</dbReference>
<dbReference type="STRING" id="520764.AN618_13230"/>
<evidence type="ECO:0000259" key="5">
    <source>
        <dbReference type="PROSITE" id="PS50977"/>
    </source>
</evidence>
<dbReference type="InterPro" id="IPR050624">
    <property type="entry name" value="HTH-type_Tx_Regulator"/>
</dbReference>
<dbReference type="GO" id="GO:0045892">
    <property type="term" value="P:negative regulation of DNA-templated transcription"/>
    <property type="evidence" value="ECO:0007669"/>
    <property type="project" value="UniProtKB-ARBA"/>
</dbReference>
<evidence type="ECO:0000256" key="4">
    <source>
        <dbReference type="PROSITE-ProRule" id="PRU00335"/>
    </source>
</evidence>
<dbReference type="Proteomes" id="UP000070427">
    <property type="component" value="Unassembled WGS sequence"/>
</dbReference>
<feature type="domain" description="HTH tetR-type" evidence="5">
    <location>
        <begin position="7"/>
        <end position="67"/>
    </location>
</feature>
<protein>
    <submittedName>
        <fullName evidence="6">HTH-type transcriptional repressor Bm3R1</fullName>
    </submittedName>
</protein>
<proteinExistence type="predicted"/>
<dbReference type="PANTHER" id="PTHR43479:SF11">
    <property type="entry name" value="ACREF_ENVCD OPERON REPRESSOR-RELATED"/>
    <property type="match status" value="1"/>
</dbReference>
<accession>A0A140L8S2</accession>
<evidence type="ECO:0000313" key="7">
    <source>
        <dbReference type="Proteomes" id="UP000070427"/>
    </source>
</evidence>
<dbReference type="RefSeq" id="WP_066353323.1">
    <property type="nucleotide sequence ID" value="NZ_LOED01000014.1"/>
</dbReference>
<dbReference type="PRINTS" id="PR00455">
    <property type="entry name" value="HTHTETR"/>
</dbReference>
<feature type="DNA-binding region" description="H-T-H motif" evidence="4">
    <location>
        <begin position="30"/>
        <end position="49"/>
    </location>
</feature>
<keyword evidence="1" id="KW-0805">Transcription regulation</keyword>
<name>A0A140L8S2_9FIRM</name>
<dbReference type="AlphaFoldDB" id="A0A140L8S2"/>
<dbReference type="InterPro" id="IPR001647">
    <property type="entry name" value="HTH_TetR"/>
</dbReference>
<organism evidence="6 7">
    <name type="scientific">Fervidicola ferrireducens</name>
    <dbReference type="NCBI Taxonomy" id="520764"/>
    <lineage>
        <taxon>Bacteria</taxon>
        <taxon>Bacillati</taxon>
        <taxon>Bacillota</taxon>
        <taxon>Clostridia</taxon>
        <taxon>Thermosediminibacterales</taxon>
        <taxon>Thermosediminibacteraceae</taxon>
        <taxon>Fervidicola</taxon>
    </lineage>
</organism>
<gene>
    <name evidence="6" type="primary">bm3R1</name>
    <name evidence="6" type="ORF">AN618_13230</name>
</gene>
<dbReference type="PROSITE" id="PS50977">
    <property type="entry name" value="HTH_TETR_2"/>
    <property type="match status" value="1"/>
</dbReference>
<reference evidence="6 7" key="1">
    <citation type="submission" date="2015-12" db="EMBL/GenBank/DDBJ databases">
        <title>Draft genome sequnece of Fervidicola ferrireducens strain Y170.</title>
        <authorList>
            <person name="Patel B.K."/>
        </authorList>
    </citation>
    <scope>NUCLEOTIDE SEQUENCE [LARGE SCALE GENOMIC DNA]</scope>
    <source>
        <strain evidence="6 7">Y170</strain>
    </source>
</reference>
<dbReference type="InParanoid" id="A0A140L8S2"/>
<sequence length="193" mass="22266">MNKEKQVEKRSSILEAAASIFSNKGYPNTKMQDIAEKAGIGKGTIYQYFKSKKHLFQQIIKEGIDLYTIGLKNEIKGYTGLEEILKKIVRFSFSFMEKHGGVLKIIASHHTLIDESMVKWIYDRKTKIINLLSKIIDESTEKIAQNAKDTNLAAYCFFGMMISVIEEKVFHNREFDVEEVSDQLVKIFLYGYM</sequence>
<dbReference type="FunFam" id="1.10.10.60:FF:000141">
    <property type="entry name" value="TetR family transcriptional regulator"/>
    <property type="match status" value="1"/>
</dbReference>
<dbReference type="GO" id="GO:0003677">
    <property type="term" value="F:DNA binding"/>
    <property type="evidence" value="ECO:0007669"/>
    <property type="project" value="UniProtKB-UniRule"/>
</dbReference>
<dbReference type="SUPFAM" id="SSF46689">
    <property type="entry name" value="Homeodomain-like"/>
    <property type="match status" value="1"/>
</dbReference>
<dbReference type="Gene3D" id="1.10.357.10">
    <property type="entry name" value="Tetracycline Repressor, domain 2"/>
    <property type="match status" value="1"/>
</dbReference>
<comment type="caution">
    <text evidence="6">The sequence shown here is derived from an EMBL/GenBank/DDBJ whole genome shotgun (WGS) entry which is preliminary data.</text>
</comment>
<evidence type="ECO:0000256" key="1">
    <source>
        <dbReference type="ARBA" id="ARBA00023015"/>
    </source>
</evidence>
<keyword evidence="7" id="KW-1185">Reference proteome</keyword>
<dbReference type="SUPFAM" id="SSF48498">
    <property type="entry name" value="Tetracyclin repressor-like, C-terminal domain"/>
    <property type="match status" value="1"/>
</dbReference>
<evidence type="ECO:0000256" key="3">
    <source>
        <dbReference type="ARBA" id="ARBA00023163"/>
    </source>
</evidence>
<dbReference type="EMBL" id="LOED01000014">
    <property type="protein sequence ID" value="KXG76947.1"/>
    <property type="molecule type" value="Genomic_DNA"/>
</dbReference>
<dbReference type="InterPro" id="IPR036271">
    <property type="entry name" value="Tet_transcr_reg_TetR-rel_C_sf"/>
</dbReference>
<dbReference type="Pfam" id="PF00440">
    <property type="entry name" value="TetR_N"/>
    <property type="match status" value="1"/>
</dbReference>